<dbReference type="Proteomes" id="UP001460270">
    <property type="component" value="Unassembled WGS sequence"/>
</dbReference>
<gene>
    <name evidence="2" type="ORF">WMY93_034261</name>
</gene>
<comment type="caution">
    <text evidence="2">The sequence shown here is derived from an EMBL/GenBank/DDBJ whole genome shotgun (WGS) entry which is preliminary data.</text>
</comment>
<name>A0AAW0MHN9_9GOBI</name>
<organism evidence="2 3">
    <name type="scientific">Mugilogobius chulae</name>
    <name type="common">yellowstripe goby</name>
    <dbReference type="NCBI Taxonomy" id="88201"/>
    <lineage>
        <taxon>Eukaryota</taxon>
        <taxon>Metazoa</taxon>
        <taxon>Chordata</taxon>
        <taxon>Craniata</taxon>
        <taxon>Vertebrata</taxon>
        <taxon>Euteleostomi</taxon>
        <taxon>Actinopterygii</taxon>
        <taxon>Neopterygii</taxon>
        <taxon>Teleostei</taxon>
        <taxon>Neoteleostei</taxon>
        <taxon>Acanthomorphata</taxon>
        <taxon>Gobiaria</taxon>
        <taxon>Gobiiformes</taxon>
        <taxon>Gobioidei</taxon>
        <taxon>Gobiidae</taxon>
        <taxon>Gobionellinae</taxon>
        <taxon>Mugilogobius</taxon>
    </lineage>
</organism>
<keyword evidence="3" id="KW-1185">Reference proteome</keyword>
<evidence type="ECO:0000313" key="2">
    <source>
        <dbReference type="EMBL" id="KAK7878860.1"/>
    </source>
</evidence>
<reference evidence="3" key="1">
    <citation type="submission" date="2024-04" db="EMBL/GenBank/DDBJ databases">
        <title>Salinicola lusitanus LLJ914,a marine bacterium isolated from the Okinawa Trough.</title>
        <authorList>
            <person name="Li J."/>
        </authorList>
    </citation>
    <scope>NUCLEOTIDE SEQUENCE [LARGE SCALE GENOMIC DNA]</scope>
</reference>
<dbReference type="EMBL" id="JBBPFD010000456">
    <property type="protein sequence ID" value="KAK7878860.1"/>
    <property type="molecule type" value="Genomic_DNA"/>
</dbReference>
<evidence type="ECO:0000313" key="3">
    <source>
        <dbReference type="Proteomes" id="UP001460270"/>
    </source>
</evidence>
<evidence type="ECO:0000256" key="1">
    <source>
        <dbReference type="SAM" id="MobiDB-lite"/>
    </source>
</evidence>
<protein>
    <submittedName>
        <fullName evidence="2">Uncharacterized protein</fullName>
    </submittedName>
</protein>
<sequence>MQLKEHAYEQDQKTRAEAEEEKAALAKECEDLKRQLRPTHEKHVWLDEQCNKHKELHKSSKQPCLHQQNRCSSLEQELKTSDQQRALLEALCHTLQLQHKTSEEKLALQVQTNCVLEQVLKSTQDQQTLLEQRNSALEQEIEQKN</sequence>
<accession>A0AAW0MHN9</accession>
<feature type="region of interest" description="Disordered" evidence="1">
    <location>
        <begin position="1"/>
        <end position="20"/>
    </location>
</feature>
<dbReference type="AlphaFoldDB" id="A0AAW0MHN9"/>
<proteinExistence type="predicted"/>